<protein>
    <submittedName>
        <fullName evidence="1">SRPBCC family protein</fullName>
    </submittedName>
</protein>
<reference evidence="1 2" key="1">
    <citation type="submission" date="2023-10" db="EMBL/GenBank/DDBJ databases">
        <authorList>
            <person name="Wang X.X."/>
        </authorList>
    </citation>
    <scope>NUCLEOTIDE SEQUENCE [LARGE SCALE GENOMIC DNA]</scope>
    <source>
        <strain evidence="1 2">NBRC 12816</strain>
    </source>
</reference>
<dbReference type="RefSeq" id="WP_319011952.1">
    <property type="nucleotide sequence ID" value="NZ_JAWJZF010000459.1"/>
</dbReference>
<accession>A0ABU4KDA4</accession>
<organism evidence="1 2">
    <name type="scientific">Streptomyces roseolus</name>
    <dbReference type="NCBI Taxonomy" id="67358"/>
    <lineage>
        <taxon>Bacteria</taxon>
        <taxon>Bacillati</taxon>
        <taxon>Actinomycetota</taxon>
        <taxon>Actinomycetes</taxon>
        <taxon>Kitasatosporales</taxon>
        <taxon>Streptomycetaceae</taxon>
        <taxon>Streptomyces</taxon>
    </lineage>
</organism>
<dbReference type="Gene3D" id="3.30.530.20">
    <property type="match status" value="1"/>
</dbReference>
<dbReference type="EMBL" id="JAWJZF010000459">
    <property type="protein sequence ID" value="MDX2295762.1"/>
    <property type="molecule type" value="Genomic_DNA"/>
</dbReference>
<comment type="caution">
    <text evidence="1">The sequence shown here is derived from an EMBL/GenBank/DDBJ whole genome shotgun (WGS) entry which is preliminary data.</text>
</comment>
<dbReference type="InterPro" id="IPR019587">
    <property type="entry name" value="Polyketide_cyclase/dehydratase"/>
</dbReference>
<evidence type="ECO:0000313" key="1">
    <source>
        <dbReference type="EMBL" id="MDX2295762.1"/>
    </source>
</evidence>
<evidence type="ECO:0000313" key="2">
    <source>
        <dbReference type="Proteomes" id="UP001278571"/>
    </source>
</evidence>
<keyword evidence="2" id="KW-1185">Reference proteome</keyword>
<sequence>MSRIEESIDIARPPEDVFAYLMDPGHMPEWQESAVAARRLDGGDLRVGSRFRVRRRFGRREMPMTMEVTELTPPRSWHFHGVDGPVRGDVQGTLEPLGDGSRSRLTLSLDFEGHGVGKALVPLVVRPRVRKEMPRNEAHLKELMESGSAR</sequence>
<name>A0ABU4KDA4_9ACTN</name>
<gene>
    <name evidence="1" type="ORF">R2363_26770</name>
</gene>
<proteinExistence type="predicted"/>
<dbReference type="Pfam" id="PF10604">
    <property type="entry name" value="Polyketide_cyc2"/>
    <property type="match status" value="1"/>
</dbReference>
<dbReference type="SUPFAM" id="SSF55961">
    <property type="entry name" value="Bet v1-like"/>
    <property type="match status" value="1"/>
</dbReference>
<dbReference type="Proteomes" id="UP001278571">
    <property type="component" value="Unassembled WGS sequence"/>
</dbReference>
<dbReference type="InterPro" id="IPR023393">
    <property type="entry name" value="START-like_dom_sf"/>
</dbReference>